<dbReference type="PANTHER" id="PTHR36454">
    <property type="entry name" value="LMO2823 PROTEIN"/>
    <property type="match status" value="1"/>
</dbReference>
<protein>
    <submittedName>
        <fullName evidence="1">DUF1015 domain-containing protein</fullName>
    </submittedName>
</protein>
<dbReference type="EMBL" id="JACOPK010000010">
    <property type="protein sequence ID" value="MBC5696393.1"/>
    <property type="molecule type" value="Genomic_DNA"/>
</dbReference>
<dbReference type="PANTHER" id="PTHR36454:SF1">
    <property type="entry name" value="DUF1015 DOMAIN-CONTAINING PROTEIN"/>
    <property type="match status" value="1"/>
</dbReference>
<proteinExistence type="predicted"/>
<comment type="caution">
    <text evidence="1">The sequence shown here is derived from an EMBL/GenBank/DDBJ whole genome shotgun (WGS) entry which is preliminary data.</text>
</comment>
<accession>A0ABR7GQ27</accession>
<organism evidence="1 2">
    <name type="scientific">Agathobaculum hominis</name>
    <dbReference type="NCBI Taxonomy" id="2763014"/>
    <lineage>
        <taxon>Bacteria</taxon>
        <taxon>Bacillati</taxon>
        <taxon>Bacillota</taxon>
        <taxon>Clostridia</taxon>
        <taxon>Eubacteriales</taxon>
        <taxon>Butyricicoccaceae</taxon>
        <taxon>Agathobaculum</taxon>
    </lineage>
</organism>
<dbReference type="Pfam" id="PF06245">
    <property type="entry name" value="DUF1015"/>
    <property type="match status" value="1"/>
</dbReference>
<dbReference type="RefSeq" id="WP_186970499.1">
    <property type="nucleotide sequence ID" value="NZ_JACOPK010000010.1"/>
</dbReference>
<dbReference type="InterPro" id="IPR008323">
    <property type="entry name" value="UCP033563"/>
</dbReference>
<name>A0ABR7GQ27_9FIRM</name>
<evidence type="ECO:0000313" key="2">
    <source>
        <dbReference type="Proteomes" id="UP000641741"/>
    </source>
</evidence>
<evidence type="ECO:0000313" key="1">
    <source>
        <dbReference type="EMBL" id="MBC5696393.1"/>
    </source>
</evidence>
<dbReference type="Proteomes" id="UP000641741">
    <property type="component" value="Unassembled WGS sequence"/>
</dbReference>
<sequence>MANRCTRIPEIMMPREGTDLSKWAVIACDQYTSQPEYWAETDRIVGDAPSTLRLTLPEVYLEDADVASHIERIHKTMQQYVQDGTLRTLPAGAVLTERWSGGSAPRRGIVLAVDLEAYEYTPGSASLIRPTEKTVVERIPPRLKVREGACLELPHIMILIDDPDRRIIEPLFEKTGSFSKLYDTDLMQNGGHITGWFIPQGKDTDAIESGLEALCDRETFNAKYGCTDAQALLPYAVGDGNHSMATAKAYWEEVKKGLTPEEQENHPARFALAEIVNIHDESIIIEPIHRALFGVDGEELLKSLTAFYEAQGCKAYVADNAPETEGAHFYPFVSAEKNGVFVVEDPKWAIPVATIQTGLDAFLAEHKDVKIDFIHGADVVVSLAEKKGNFGFILPDIAKNDLFRGVVFDGVLPRKTFSMGEAHEKRYYLEAKAIVK</sequence>
<keyword evidence="2" id="KW-1185">Reference proteome</keyword>
<gene>
    <name evidence="1" type="ORF">H8S02_10620</name>
</gene>
<reference evidence="1 2" key="1">
    <citation type="submission" date="2020-08" db="EMBL/GenBank/DDBJ databases">
        <title>Genome public.</title>
        <authorList>
            <person name="Liu C."/>
            <person name="Sun Q."/>
        </authorList>
    </citation>
    <scope>NUCLEOTIDE SEQUENCE [LARGE SCALE GENOMIC DNA]</scope>
    <source>
        <strain evidence="1 2">M2</strain>
    </source>
</reference>